<gene>
    <name evidence="2" type="ORF">ACFO3O_04980</name>
</gene>
<dbReference type="Gene3D" id="1.20.1270.180">
    <property type="match status" value="1"/>
</dbReference>
<dbReference type="Proteomes" id="UP001596043">
    <property type="component" value="Unassembled WGS sequence"/>
</dbReference>
<sequence>MKIIILSLVLLIGAQSFGQDQIHPIDRENNRCIENATPTTIGSINCEKEALDAWQSEMEIVLQRLRENPELLDVTLLEASQTTWNTFHKAEVNMYYSYYQKNYQGGTMARAAALSFEKRHLRERVLYLIDLHEELNEH</sequence>
<dbReference type="InterPro" id="IPR009739">
    <property type="entry name" value="LprI-like_N"/>
</dbReference>
<dbReference type="RefSeq" id="WP_379977444.1">
    <property type="nucleotide sequence ID" value="NZ_JBHSFV010000002.1"/>
</dbReference>
<dbReference type="Pfam" id="PF07007">
    <property type="entry name" value="LprI"/>
    <property type="match status" value="1"/>
</dbReference>
<evidence type="ECO:0000259" key="1">
    <source>
        <dbReference type="Pfam" id="PF07007"/>
    </source>
</evidence>
<proteinExistence type="predicted"/>
<feature type="domain" description="Lysozyme inhibitor LprI-like N-terminal" evidence="1">
    <location>
        <begin position="32"/>
        <end position="128"/>
    </location>
</feature>
<reference evidence="3" key="1">
    <citation type="journal article" date="2019" name="Int. J. Syst. Evol. Microbiol.">
        <title>The Global Catalogue of Microorganisms (GCM) 10K type strain sequencing project: providing services to taxonomists for standard genome sequencing and annotation.</title>
        <authorList>
            <consortium name="The Broad Institute Genomics Platform"/>
            <consortium name="The Broad Institute Genome Sequencing Center for Infectious Disease"/>
            <person name="Wu L."/>
            <person name="Ma J."/>
        </authorList>
    </citation>
    <scope>NUCLEOTIDE SEQUENCE [LARGE SCALE GENOMIC DNA]</scope>
    <source>
        <strain evidence="3">YJ-61-S</strain>
    </source>
</reference>
<evidence type="ECO:0000313" key="2">
    <source>
        <dbReference type="EMBL" id="MFC4633248.1"/>
    </source>
</evidence>
<name>A0ABV9HSX4_9FLAO</name>
<evidence type="ECO:0000313" key="3">
    <source>
        <dbReference type="Proteomes" id="UP001596043"/>
    </source>
</evidence>
<dbReference type="EMBL" id="JBHSFV010000002">
    <property type="protein sequence ID" value="MFC4633248.1"/>
    <property type="molecule type" value="Genomic_DNA"/>
</dbReference>
<accession>A0ABV9HSX4</accession>
<comment type="caution">
    <text evidence="2">The sequence shown here is derived from an EMBL/GenBank/DDBJ whole genome shotgun (WGS) entry which is preliminary data.</text>
</comment>
<keyword evidence="3" id="KW-1185">Reference proteome</keyword>
<organism evidence="2 3">
    <name type="scientific">Dokdonia ponticola</name>
    <dbReference type="NCBI Taxonomy" id="2041041"/>
    <lineage>
        <taxon>Bacteria</taxon>
        <taxon>Pseudomonadati</taxon>
        <taxon>Bacteroidota</taxon>
        <taxon>Flavobacteriia</taxon>
        <taxon>Flavobacteriales</taxon>
        <taxon>Flavobacteriaceae</taxon>
        <taxon>Dokdonia</taxon>
    </lineage>
</organism>
<protein>
    <submittedName>
        <fullName evidence="2">Lysozyme inhibitor LprI family protein</fullName>
    </submittedName>
</protein>